<dbReference type="PANTHER" id="PTHR46910:SF1">
    <property type="entry name" value="MISCELLANEOUS ZN(II)2CYS6 TRANSCRIPTION FACTOR (EUROFUNG)-RELATED"/>
    <property type="match status" value="1"/>
</dbReference>
<name>A0A8H3DYD8_9AGAM</name>
<feature type="region of interest" description="Disordered" evidence="2">
    <location>
        <begin position="595"/>
        <end position="619"/>
    </location>
</feature>
<dbReference type="Gene3D" id="4.10.240.10">
    <property type="entry name" value="Zn(2)-C6 fungal-type DNA-binding domain"/>
    <property type="match status" value="1"/>
</dbReference>
<gene>
    <name evidence="4" type="ORF">RDB_LOCUS44560</name>
</gene>
<dbReference type="PANTHER" id="PTHR46910">
    <property type="entry name" value="TRANSCRIPTION FACTOR PDR1"/>
    <property type="match status" value="1"/>
</dbReference>
<evidence type="ECO:0000313" key="4">
    <source>
        <dbReference type="EMBL" id="CAE7106216.1"/>
    </source>
</evidence>
<evidence type="ECO:0000256" key="1">
    <source>
        <dbReference type="ARBA" id="ARBA00023242"/>
    </source>
</evidence>
<dbReference type="EMBL" id="CAJNJQ010000882">
    <property type="protein sequence ID" value="CAE7106216.1"/>
    <property type="molecule type" value="Genomic_DNA"/>
</dbReference>
<dbReference type="SUPFAM" id="SSF57701">
    <property type="entry name" value="Zn2/Cys6 DNA-binding domain"/>
    <property type="match status" value="1"/>
</dbReference>
<dbReference type="GO" id="GO:0000981">
    <property type="term" value="F:DNA-binding transcription factor activity, RNA polymerase II-specific"/>
    <property type="evidence" value="ECO:0007669"/>
    <property type="project" value="InterPro"/>
</dbReference>
<dbReference type="SMART" id="SM00906">
    <property type="entry name" value="Fungal_trans"/>
    <property type="match status" value="1"/>
</dbReference>
<evidence type="ECO:0000256" key="2">
    <source>
        <dbReference type="SAM" id="MobiDB-lite"/>
    </source>
</evidence>
<dbReference type="GO" id="GO:0003677">
    <property type="term" value="F:DNA binding"/>
    <property type="evidence" value="ECO:0007669"/>
    <property type="project" value="InterPro"/>
</dbReference>
<protein>
    <recommendedName>
        <fullName evidence="3">Xylanolytic transcriptional activator regulatory domain-containing protein</fullName>
    </recommendedName>
</protein>
<organism evidence="4 5">
    <name type="scientific">Rhizoctonia solani</name>
    <dbReference type="NCBI Taxonomy" id="456999"/>
    <lineage>
        <taxon>Eukaryota</taxon>
        <taxon>Fungi</taxon>
        <taxon>Dikarya</taxon>
        <taxon>Basidiomycota</taxon>
        <taxon>Agaricomycotina</taxon>
        <taxon>Agaricomycetes</taxon>
        <taxon>Cantharellales</taxon>
        <taxon>Ceratobasidiaceae</taxon>
        <taxon>Rhizoctonia</taxon>
    </lineage>
</organism>
<evidence type="ECO:0000313" key="5">
    <source>
        <dbReference type="Proteomes" id="UP000663827"/>
    </source>
</evidence>
<dbReference type="CDD" id="cd12148">
    <property type="entry name" value="fungal_TF_MHR"/>
    <property type="match status" value="1"/>
</dbReference>
<sequence>MKPLISCDRCLEDKVQCRFKAAQFDSCKGCTALDVECIWTRISKPQPPDISYIRYLEGKITEVETYIKRTHPHVKTKRHIEDLLEREVGHSQTTRDVSIASGSGLSISSTGQAVLDIGESPTLSQFIRQSRLADFGSSAVTNDENIVWEAKPISLHEIRYYGHSSTCVLSRDAIFLRHDCHSGSRIPSGLSGGSCLRPEFWKSDATEMERLQKPFEVWETDHIVLDLPPDELMPILLNSYFENTYFPVVHRQLFEKQLREGVHEKEKPFLRLVMLVCANGARWCNDPRVLDERWPVSRSAGHRWIRQFELWHKSLMTTDHLSLWDAQALVLVGMFFCGSSATYGAWVTIGAAIRIMQDIGSHRRKVQQSLESELHKRCFWAMLLLDRLHSVHFGRNGAIADSDFDLDNVLEVDDELWSLEPNAPPPIQPPEAPPKLRVFNRAIELTRISGRCLQTVYALDQTKRLLGIDGPKGLAWMVNDINSRLLNWAHSMPLDLQLCDQPPPDRKPVSTTFINMWAAYYEMLISINRPFITRSSELAASCLAICREGAKAFAKMARVHCRSPDSHSKFISGLCYPAFSSAMVLAMDLIMQDHPKGPPIDSSGPSLDLLEDTDSRQQKEEDIRTCIQVLEDGEEYFQLAGKLRDVLSEFESALRLQPLATRRASSTLCDYTSSDSATVANKANIDTRTSVQSSIIGGVAPQSLDEANMPFDILSGYEFANPYFLECGIAAGFPQSDQLSGDMAFPSDLPEFPFL</sequence>
<evidence type="ECO:0000259" key="3">
    <source>
        <dbReference type="SMART" id="SM00906"/>
    </source>
</evidence>
<comment type="caution">
    <text evidence="4">The sequence shown here is derived from an EMBL/GenBank/DDBJ whole genome shotgun (WGS) entry which is preliminary data.</text>
</comment>
<reference evidence="4" key="1">
    <citation type="submission" date="2021-01" db="EMBL/GenBank/DDBJ databases">
        <authorList>
            <person name="Kaushik A."/>
        </authorList>
    </citation>
    <scope>NUCLEOTIDE SEQUENCE</scope>
    <source>
        <strain evidence="4">AG5</strain>
    </source>
</reference>
<dbReference type="GO" id="GO:0006351">
    <property type="term" value="P:DNA-templated transcription"/>
    <property type="evidence" value="ECO:0007669"/>
    <property type="project" value="InterPro"/>
</dbReference>
<keyword evidence="1" id="KW-0539">Nucleus</keyword>
<proteinExistence type="predicted"/>
<dbReference type="Pfam" id="PF04082">
    <property type="entry name" value="Fungal_trans"/>
    <property type="match status" value="1"/>
</dbReference>
<dbReference type="InterPro" id="IPR036864">
    <property type="entry name" value="Zn2-C6_fun-type_DNA-bd_sf"/>
</dbReference>
<dbReference type="Proteomes" id="UP000663827">
    <property type="component" value="Unassembled WGS sequence"/>
</dbReference>
<dbReference type="AlphaFoldDB" id="A0A8H3DYD8"/>
<dbReference type="InterPro" id="IPR007219">
    <property type="entry name" value="XnlR_reg_dom"/>
</dbReference>
<feature type="domain" description="Xylanolytic transcriptional activator regulatory" evidence="3">
    <location>
        <begin position="345"/>
        <end position="415"/>
    </location>
</feature>
<accession>A0A8H3DYD8</accession>
<dbReference type="InterPro" id="IPR050987">
    <property type="entry name" value="AtrR-like"/>
</dbReference>
<dbReference type="GO" id="GO:0008270">
    <property type="term" value="F:zinc ion binding"/>
    <property type="evidence" value="ECO:0007669"/>
    <property type="project" value="InterPro"/>
</dbReference>